<keyword evidence="1 2" id="KW-0732">Signal</keyword>
<name>A0A4Q9M8Q2_9APHY</name>
<dbReference type="EMBL" id="ML143503">
    <property type="protein sequence ID" value="TBU23504.1"/>
    <property type="molecule type" value="Genomic_DNA"/>
</dbReference>
<dbReference type="Proteomes" id="UP000292957">
    <property type="component" value="Unassembled WGS sequence"/>
</dbReference>
<evidence type="ECO:0000313" key="4">
    <source>
        <dbReference type="EMBL" id="TBU23504.1"/>
    </source>
</evidence>
<gene>
    <name evidence="4" type="ORF">BD311DRAFT_781653</name>
</gene>
<reference evidence="4" key="1">
    <citation type="submission" date="2019-01" db="EMBL/GenBank/DDBJ databases">
        <title>Draft genome sequences of three monokaryotic isolates of the white-rot basidiomycete fungus Dichomitus squalens.</title>
        <authorList>
            <consortium name="DOE Joint Genome Institute"/>
            <person name="Lopez S.C."/>
            <person name="Andreopoulos B."/>
            <person name="Pangilinan J."/>
            <person name="Lipzen A."/>
            <person name="Riley R."/>
            <person name="Ahrendt S."/>
            <person name="Ng V."/>
            <person name="Barry K."/>
            <person name="Daum C."/>
            <person name="Grigoriev I.V."/>
            <person name="Hilden K.S."/>
            <person name="Makela M.R."/>
            <person name="de Vries R.P."/>
        </authorList>
    </citation>
    <scope>NUCLEOTIDE SEQUENCE [LARGE SCALE GENOMIC DNA]</scope>
    <source>
        <strain evidence="4">OM18370.1</strain>
    </source>
</reference>
<dbReference type="PANTHER" id="PTHR35185">
    <property type="entry name" value="SERINE/THREONINE-RICH PROTEIN ADG2-RELATED"/>
    <property type="match status" value="1"/>
</dbReference>
<dbReference type="InterPro" id="IPR018466">
    <property type="entry name" value="Kre9/Knh1-like_N"/>
</dbReference>
<dbReference type="Pfam" id="PF10342">
    <property type="entry name" value="Kre9_KNH"/>
    <property type="match status" value="1"/>
</dbReference>
<dbReference type="InterPro" id="IPR052479">
    <property type="entry name" value="GPI-anchor_Adhesion_Reg"/>
</dbReference>
<sequence>MRSALALLAFAASALAYTVTEPDASTGWTTSGPNVVAWQSVSTDPANFTIVLDNQVQQPPTTQVLDALVVGSEGKITVNPPSGGWKAGKGFRVNLVADTEHLTTILAQSPQFDIVASTSSTFSTAVTATSGSSSTL</sequence>
<evidence type="ECO:0000256" key="1">
    <source>
        <dbReference type="ARBA" id="ARBA00022729"/>
    </source>
</evidence>
<evidence type="ECO:0000256" key="2">
    <source>
        <dbReference type="SAM" id="SignalP"/>
    </source>
</evidence>
<feature type="domain" description="Yeast cell wall synthesis Kre9/Knh1-like N-terminal" evidence="3">
    <location>
        <begin position="22"/>
        <end position="114"/>
    </location>
</feature>
<protein>
    <recommendedName>
        <fullName evidence="3">Yeast cell wall synthesis Kre9/Knh1-like N-terminal domain-containing protein</fullName>
    </recommendedName>
</protein>
<evidence type="ECO:0000259" key="3">
    <source>
        <dbReference type="Pfam" id="PF10342"/>
    </source>
</evidence>
<organism evidence="4">
    <name type="scientific">Dichomitus squalens</name>
    <dbReference type="NCBI Taxonomy" id="114155"/>
    <lineage>
        <taxon>Eukaryota</taxon>
        <taxon>Fungi</taxon>
        <taxon>Dikarya</taxon>
        <taxon>Basidiomycota</taxon>
        <taxon>Agaricomycotina</taxon>
        <taxon>Agaricomycetes</taxon>
        <taxon>Polyporales</taxon>
        <taxon>Polyporaceae</taxon>
        <taxon>Dichomitus</taxon>
    </lineage>
</organism>
<dbReference type="OrthoDB" id="5316007at2759"/>
<dbReference type="AlphaFoldDB" id="A0A4Q9M8Q2"/>
<accession>A0A4Q9M8Q2</accession>
<dbReference type="PANTHER" id="PTHR35185:SF1">
    <property type="entry name" value="UPF0619 GPI-ANCHORED MEMBRANE PROTEIN C1322.10"/>
    <property type="match status" value="1"/>
</dbReference>
<feature type="chain" id="PRO_5020453130" description="Yeast cell wall synthesis Kre9/Knh1-like N-terminal domain-containing protein" evidence="2">
    <location>
        <begin position="17"/>
        <end position="136"/>
    </location>
</feature>
<feature type="signal peptide" evidence="2">
    <location>
        <begin position="1"/>
        <end position="16"/>
    </location>
</feature>
<proteinExistence type="predicted"/>